<dbReference type="InterPro" id="IPR032307">
    <property type="entry name" value="PepSY_TM-like_2"/>
</dbReference>
<feature type="transmembrane region" description="Helical" evidence="1">
    <location>
        <begin position="21"/>
        <end position="40"/>
    </location>
</feature>
<feature type="transmembrane region" description="Helical" evidence="1">
    <location>
        <begin position="221"/>
        <end position="245"/>
    </location>
</feature>
<accession>A0A9J6RHE1</accession>
<evidence type="ECO:0000313" key="2">
    <source>
        <dbReference type="EMBL" id="MCZ0863753.1"/>
    </source>
</evidence>
<dbReference type="AlphaFoldDB" id="A0A9J6RHE1"/>
<organism evidence="2 3">
    <name type="scientific">Dasania phycosphaerae</name>
    <dbReference type="NCBI Taxonomy" id="2950436"/>
    <lineage>
        <taxon>Bacteria</taxon>
        <taxon>Pseudomonadati</taxon>
        <taxon>Pseudomonadota</taxon>
        <taxon>Gammaproteobacteria</taxon>
        <taxon>Cellvibrionales</taxon>
        <taxon>Spongiibacteraceae</taxon>
        <taxon>Dasania</taxon>
    </lineage>
</organism>
<name>A0A9J6RHE1_9GAMM</name>
<dbReference type="InterPro" id="IPR005625">
    <property type="entry name" value="PepSY-ass_TM"/>
</dbReference>
<dbReference type="RefSeq" id="WP_258329896.1">
    <property type="nucleotide sequence ID" value="NZ_JAPTGG010000001.1"/>
</dbReference>
<dbReference type="EMBL" id="JAPTGG010000001">
    <property type="protein sequence ID" value="MCZ0863753.1"/>
    <property type="molecule type" value="Genomic_DNA"/>
</dbReference>
<keyword evidence="1" id="KW-0812">Transmembrane</keyword>
<keyword evidence="1" id="KW-0472">Membrane</keyword>
<protein>
    <submittedName>
        <fullName evidence="2">PepSY-associated TM helix domain-containing protein</fullName>
    </submittedName>
</protein>
<dbReference type="PANTHER" id="PTHR40115">
    <property type="entry name" value="INNER MEMBRANE PROTEIN WITH PEPSY TM HELIX"/>
    <property type="match status" value="1"/>
</dbReference>
<keyword evidence="1" id="KW-1133">Transmembrane helix</keyword>
<dbReference type="Proteomes" id="UP001069090">
    <property type="component" value="Unassembled WGS sequence"/>
</dbReference>
<gene>
    <name evidence="2" type="ORF">O0V09_00990</name>
</gene>
<dbReference type="Pfam" id="PF03929">
    <property type="entry name" value="PepSY_TM"/>
    <property type="match status" value="1"/>
</dbReference>
<sequence length="254" mass="28494">MKLTLLQYKTLRPWLWRWHRRAGLAALIVVVLVTVTGLMLNHTSELSLGKTAVSNERLLGYYGIQTPKLSSFAVNDVWFSGDDKSQLYFNEQLIGTCQQSLIAAVAHQGYYWLACQQQVIMLSPQGEVIDSLSAVYGLPVPIVKFGLCEQQLCLATAQRSFVMDAEQFIFTPVDAIQPLVNAEANLPLTIEQAIIRAYRGQGLSWERVLLDLHSGRLFGNAGVWIVDAAALLLLFLSLSGFVLWYQQYSKKKVR</sequence>
<comment type="caution">
    <text evidence="2">The sequence shown here is derived from an EMBL/GenBank/DDBJ whole genome shotgun (WGS) entry which is preliminary data.</text>
</comment>
<keyword evidence="3" id="KW-1185">Reference proteome</keyword>
<evidence type="ECO:0000256" key="1">
    <source>
        <dbReference type="SAM" id="Phobius"/>
    </source>
</evidence>
<reference evidence="2 3" key="1">
    <citation type="submission" date="2022-12" db="EMBL/GenBank/DDBJ databases">
        <title>Dasania phycosphaerae sp. nov., isolated from particulate material of the south coast of Korea.</title>
        <authorList>
            <person name="Jiang Y."/>
        </authorList>
    </citation>
    <scope>NUCLEOTIDE SEQUENCE [LARGE SCALE GENOMIC DNA]</scope>
    <source>
        <strain evidence="2 3">GY-19</strain>
    </source>
</reference>
<proteinExistence type="predicted"/>
<dbReference type="PANTHER" id="PTHR40115:SF1">
    <property type="entry name" value="INNER MEMBRANE PROTEIN WITH PEPSY TM HELIX"/>
    <property type="match status" value="1"/>
</dbReference>
<evidence type="ECO:0000313" key="3">
    <source>
        <dbReference type="Proteomes" id="UP001069090"/>
    </source>
</evidence>